<evidence type="ECO:0000259" key="4">
    <source>
        <dbReference type="Pfam" id="PF00725"/>
    </source>
</evidence>
<dbReference type="SUPFAM" id="SSF51735">
    <property type="entry name" value="NAD(P)-binding Rossmann-fold domains"/>
    <property type="match status" value="1"/>
</dbReference>
<feature type="domain" description="3-hydroxyacyl-CoA dehydrogenase NAD binding" evidence="5">
    <location>
        <begin position="9"/>
        <end position="181"/>
    </location>
</feature>
<dbReference type="PANTHER" id="PTHR48075:SF5">
    <property type="entry name" value="3-HYDROXYBUTYRYL-COA DEHYDROGENASE"/>
    <property type="match status" value="1"/>
</dbReference>
<dbReference type="InterPro" id="IPR013328">
    <property type="entry name" value="6PGD_dom2"/>
</dbReference>
<keyword evidence="7" id="KW-1185">Reference proteome</keyword>
<dbReference type="Pfam" id="PF00725">
    <property type="entry name" value="3HCDH"/>
    <property type="match status" value="1"/>
</dbReference>
<dbReference type="InterPro" id="IPR036291">
    <property type="entry name" value="NAD(P)-bd_dom_sf"/>
</dbReference>
<dbReference type="OrthoDB" id="9803287at2"/>
<evidence type="ECO:0000259" key="5">
    <source>
        <dbReference type="Pfam" id="PF02737"/>
    </source>
</evidence>
<dbReference type="EMBL" id="QKZL01000024">
    <property type="protein sequence ID" value="PZX12389.1"/>
    <property type="molecule type" value="Genomic_DNA"/>
</dbReference>
<dbReference type="GO" id="GO:0016616">
    <property type="term" value="F:oxidoreductase activity, acting on the CH-OH group of donors, NAD or NADP as acceptor"/>
    <property type="evidence" value="ECO:0007669"/>
    <property type="project" value="InterPro"/>
</dbReference>
<feature type="domain" description="3-hydroxyacyl-CoA dehydrogenase C-terminal" evidence="4">
    <location>
        <begin position="187"/>
        <end position="258"/>
    </location>
</feature>
<dbReference type="Gene3D" id="3.40.50.720">
    <property type="entry name" value="NAD(P)-binding Rossmann-like Domain"/>
    <property type="match status" value="1"/>
</dbReference>
<dbReference type="PANTHER" id="PTHR48075">
    <property type="entry name" value="3-HYDROXYACYL-COA DEHYDROGENASE FAMILY PROTEIN"/>
    <property type="match status" value="1"/>
</dbReference>
<feature type="region of interest" description="Disordered" evidence="3">
    <location>
        <begin position="303"/>
        <end position="322"/>
    </location>
</feature>
<dbReference type="InterPro" id="IPR008927">
    <property type="entry name" value="6-PGluconate_DH-like_C_sf"/>
</dbReference>
<feature type="site" description="Important for catalytic activity" evidence="2">
    <location>
        <position position="140"/>
    </location>
</feature>
<dbReference type="GO" id="GO:0070403">
    <property type="term" value="F:NAD+ binding"/>
    <property type="evidence" value="ECO:0007669"/>
    <property type="project" value="InterPro"/>
</dbReference>
<gene>
    <name evidence="6" type="ORF">LX81_03647</name>
</gene>
<dbReference type="RefSeq" id="WP_111538676.1">
    <property type="nucleotide sequence ID" value="NZ_QKZL01000024.1"/>
</dbReference>
<dbReference type="InterPro" id="IPR022694">
    <property type="entry name" value="3-OHacyl-CoA_DH"/>
</dbReference>
<dbReference type="InterPro" id="IPR006108">
    <property type="entry name" value="3HC_DH_C"/>
</dbReference>
<evidence type="ECO:0000256" key="3">
    <source>
        <dbReference type="SAM" id="MobiDB-lite"/>
    </source>
</evidence>
<comment type="caution">
    <text evidence="6">The sequence shown here is derived from an EMBL/GenBank/DDBJ whole genome shotgun (WGS) entry which is preliminary data.</text>
</comment>
<dbReference type="Gene3D" id="1.10.1040.10">
    <property type="entry name" value="N-(1-d-carboxylethyl)-l-norvaline Dehydrogenase, domain 2"/>
    <property type="match status" value="1"/>
</dbReference>
<dbReference type="InterPro" id="IPR006176">
    <property type="entry name" value="3-OHacyl-CoA_DH_NAD-bd"/>
</dbReference>
<dbReference type="GO" id="GO:0006631">
    <property type="term" value="P:fatty acid metabolic process"/>
    <property type="evidence" value="ECO:0007669"/>
    <property type="project" value="InterPro"/>
</dbReference>
<dbReference type="Proteomes" id="UP000248916">
    <property type="component" value="Unassembled WGS sequence"/>
</dbReference>
<evidence type="ECO:0000256" key="1">
    <source>
        <dbReference type="ARBA" id="ARBA00023002"/>
    </source>
</evidence>
<name>A0A2W7PSG7_9RHOB</name>
<protein>
    <submittedName>
        <fullName evidence="6">3-hydroxyacyl-CoA dehydrogenase</fullName>
    </submittedName>
</protein>
<organism evidence="6 7">
    <name type="scientific">Palleronia aestuarii</name>
    <dbReference type="NCBI Taxonomy" id="568105"/>
    <lineage>
        <taxon>Bacteria</taxon>
        <taxon>Pseudomonadati</taxon>
        <taxon>Pseudomonadota</taxon>
        <taxon>Alphaproteobacteria</taxon>
        <taxon>Rhodobacterales</taxon>
        <taxon>Roseobacteraceae</taxon>
        <taxon>Palleronia</taxon>
    </lineage>
</organism>
<sequence>MPQAARRTAILGAGLIGAGWAAFLLARGLPVHAIDPGPGAEARLRADIAGMWPSLEALGHASGPADLSALTFAAAPGPELATVDLVQENAPEVLAVKRDIFAELERWVRPDTVLASSTSALLIGDIQTACEHPGRCIAAHPFNPSHILPLVEVSGGPLTDPSILDWAMGFYTSLGKAPVRLARQVEGHIAGRLSAALWREAVSLVDQGIASVGDIDAAIRNGPGPRWAVAGCHMVYHMGGGPGGIAHYLDHLGDSQQRRWDDLGTPRLDADLRRRITEGVDAVADGRSVGELAEDRDRRLISLLGSKDDDNASPGTEDSDGS</sequence>
<evidence type="ECO:0000313" key="6">
    <source>
        <dbReference type="EMBL" id="PZX12389.1"/>
    </source>
</evidence>
<reference evidence="6 7" key="1">
    <citation type="submission" date="2018-06" db="EMBL/GenBank/DDBJ databases">
        <title>Genomic Encyclopedia of Archaeal and Bacterial Type Strains, Phase II (KMG-II): from individual species to whole genera.</title>
        <authorList>
            <person name="Goeker M."/>
        </authorList>
    </citation>
    <scope>NUCLEOTIDE SEQUENCE [LARGE SCALE GENOMIC DNA]</scope>
    <source>
        <strain evidence="6 7">DSM 22009</strain>
    </source>
</reference>
<dbReference type="SUPFAM" id="SSF48179">
    <property type="entry name" value="6-phosphogluconate dehydrogenase C-terminal domain-like"/>
    <property type="match status" value="1"/>
</dbReference>
<keyword evidence="1" id="KW-0560">Oxidoreductase</keyword>
<evidence type="ECO:0000256" key="2">
    <source>
        <dbReference type="PIRSR" id="PIRSR000105-1"/>
    </source>
</evidence>
<evidence type="ECO:0000313" key="7">
    <source>
        <dbReference type="Proteomes" id="UP000248916"/>
    </source>
</evidence>
<accession>A0A2W7PSG7</accession>
<dbReference type="PIRSF" id="PIRSF000105">
    <property type="entry name" value="HCDH"/>
    <property type="match status" value="1"/>
</dbReference>
<dbReference type="Pfam" id="PF02737">
    <property type="entry name" value="3HCDH_N"/>
    <property type="match status" value="1"/>
</dbReference>
<dbReference type="AlphaFoldDB" id="A0A2W7PSG7"/>
<proteinExistence type="predicted"/>